<dbReference type="AlphaFoldDB" id="Q9R0R2"/>
<reference evidence="2" key="6">
    <citation type="journal article" date="2002" name="Nature">
        <title>Analysis of the mouse transcriptome based on functional annotation of 60,770 full-length cDNAs.</title>
        <authorList>
            <consortium name="The FANTOM Consortium and the RIKEN Genome Exploration Research Group Phase I and II Team"/>
        </authorList>
    </citation>
    <scope>NUCLEOTIDE SEQUENCE</scope>
    <source>
        <strain evidence="2">NOD</strain>
        <tissue evidence="2">Activated spleen</tissue>
    </source>
</reference>
<reference evidence="2" key="5">
    <citation type="journal article" date="2001" name="Nature">
        <title>Functional annotation of a full-length mouse cDNA collection.</title>
        <authorList>
            <consortium name="The RIKEN Genome Exploration Research Group Phase II Team and the FANTOM Consortium"/>
        </authorList>
    </citation>
    <scope>NUCLEOTIDE SEQUENCE</scope>
    <source>
        <strain evidence="2">NOD</strain>
        <tissue evidence="2">Activated spleen</tissue>
    </source>
</reference>
<reference evidence="2" key="9">
    <citation type="journal article" date="2005" name="Science">
        <title>Antisense Transcription in the Mammalian Transcriptome.</title>
        <authorList>
            <consortium name="RIKEN Genome Exploration Research Group and Genome Science Group (Genome Network Project Core Group) and the FANTOM Consortium"/>
        </authorList>
    </citation>
    <scope>NUCLEOTIDE SEQUENCE</scope>
    <source>
        <strain evidence="2">NOD</strain>
        <tissue evidence="2">Activated spleen</tissue>
    </source>
</reference>
<evidence type="ECO:0000313" key="1">
    <source>
        <dbReference type="EMBL" id="BAA87041.1"/>
    </source>
</evidence>
<dbReference type="UCSC" id="uc029tnh.2">
    <property type="organism name" value="mouse"/>
</dbReference>
<sequence>MERGWGETHPQMSHSARSQLSLCSLVGSRRSHPVTRITSLIRLPLCISLVLPHLRGPEPSHSGFAASQSSEGRRGWPPPIPLYYCNWCYKHQVLLLTETHEGRWRRDKKPSWN</sequence>
<reference evidence="2" key="1">
    <citation type="journal article" date="1999" name="Methods Enzymol.">
        <title>High-efficiency full-length cDNA cloning.</title>
        <authorList>
            <person name="Carninci P."/>
            <person name="Hayashizaki Y."/>
        </authorList>
    </citation>
    <scope>NUCLEOTIDE SEQUENCE</scope>
    <source>
        <strain evidence="2">NOD</strain>
        <tissue evidence="2">Activated spleen</tissue>
    </source>
</reference>
<dbReference type="EMBL" id="AB023957">
    <property type="protein sequence ID" value="BAA87041.1"/>
    <property type="molecule type" value="mRNA"/>
</dbReference>
<protein>
    <submittedName>
        <fullName evidence="1">EIG 180 protein</fullName>
    </submittedName>
</protein>
<evidence type="ECO:0000313" key="2">
    <source>
        <dbReference type="EMBL" id="BAE34081.1"/>
    </source>
</evidence>
<reference evidence="2" key="4">
    <citation type="journal article" date="2000" name="Genome Res.">
        <title>RIKEN integrated sequence analysis (RISA) system--384-format sequencing pipeline with 384 multicapillary sequencer.</title>
        <authorList>
            <person name="Shibata K."/>
            <person name="Itoh M."/>
            <person name="Aizawa K."/>
            <person name="Nagaoka S."/>
            <person name="Sasaki N."/>
            <person name="Carninci P."/>
            <person name="Konno H."/>
            <person name="Akiyama J."/>
            <person name="Nishi K."/>
            <person name="Kitsunai T."/>
            <person name="Tashiro H."/>
            <person name="Itoh M."/>
            <person name="Sumi N."/>
            <person name="Ishii Y."/>
            <person name="Nakamura S."/>
            <person name="Hazama M."/>
            <person name="Nishine T."/>
            <person name="Harada A."/>
            <person name="Yamamoto R."/>
            <person name="Matsumoto H."/>
            <person name="Sakaguchi S."/>
            <person name="Ikegami T."/>
            <person name="Kashiwagi K."/>
            <person name="Fujiwake S."/>
            <person name="Inoue K."/>
            <person name="Togawa Y."/>
            <person name="Izawa M."/>
            <person name="Ohara E."/>
            <person name="Watahiki M."/>
            <person name="Yoneda Y."/>
            <person name="Ishikawa T."/>
            <person name="Ozawa K."/>
            <person name="Tanaka T."/>
            <person name="Matsuura S."/>
            <person name="Kawai J."/>
            <person name="Okazaki Y."/>
            <person name="Muramatsu M."/>
            <person name="Inoue Y."/>
            <person name="Kira A."/>
            <person name="Hayashizaki Y."/>
        </authorList>
    </citation>
    <scope>NUCLEOTIDE SEQUENCE</scope>
    <source>
        <strain evidence="2">NOD</strain>
        <tissue evidence="2">Activated spleen</tissue>
    </source>
</reference>
<reference evidence="2" key="8">
    <citation type="journal article" date="2005" name="Science">
        <title>The Transcriptional Landscape of the Mammalian Genome.</title>
        <authorList>
            <consortium name="The FANTOM Consortium"/>
            <consortium name="Riken Genome Exploration Research Group and Genome Science Group (Genome Network Project Core Group)"/>
        </authorList>
    </citation>
    <scope>NUCLEOTIDE SEQUENCE</scope>
    <source>
        <strain evidence="2">NOD</strain>
        <tissue evidence="2">Activated spleen</tissue>
    </source>
</reference>
<reference evidence="2" key="3">
    <citation type="journal article" date="2000" name="Genome Res.">
        <title>Normalization and subtraction of cap-trapper-selected cDNAs to prepare full-length cDNA libraries for rapid discovery of new genes.</title>
        <authorList>
            <person name="Carninci P."/>
            <person name="Shibata Y."/>
            <person name="Hayatsu N."/>
            <person name="Sugahara Y."/>
            <person name="Shibata K."/>
            <person name="Itoh M."/>
            <person name="Konno H."/>
            <person name="Okazaki Y."/>
            <person name="Muramatsu M."/>
            <person name="Hayashizaki Y."/>
        </authorList>
    </citation>
    <scope>NUCLEOTIDE SEQUENCE</scope>
    <source>
        <strain evidence="2">NOD</strain>
        <tissue evidence="2">Activated spleen</tissue>
    </source>
</reference>
<gene>
    <name evidence="3" type="primary">Apcdd1</name>
    <name evidence="3" type="synonym">AB023957</name>
    <name evidence="1" type="synonym">EIG 180</name>
</gene>
<dbReference type="AGR" id="MGI:3513977"/>
<reference evidence="2" key="7">
    <citation type="submission" date="2004-03" db="EMBL/GenBank/DDBJ databases">
        <authorList>
            <person name="Arakawa T."/>
            <person name="Carninci P."/>
            <person name="Fukuda S."/>
            <person name="Hashizume W."/>
            <person name="Hayashida K."/>
            <person name="Hori F."/>
            <person name="Iida J."/>
            <person name="Imamura K."/>
            <person name="Imotani K."/>
            <person name="Itoh M."/>
            <person name="Kanagawa S."/>
            <person name="Kawai J."/>
            <person name="Kojima M."/>
            <person name="Konno H."/>
            <person name="Murata M."/>
            <person name="Nakamura M."/>
            <person name="Ninomiya N."/>
            <person name="Nishiyori H."/>
            <person name="Nomura K."/>
            <person name="Ohno M."/>
            <person name="Sakazume N."/>
            <person name="Sano H."/>
            <person name="Sasaki D."/>
            <person name="Shibata K."/>
            <person name="Shiraki T."/>
            <person name="Tagami M."/>
            <person name="Tagami Y."/>
            <person name="Waki K."/>
            <person name="Watahiki A."/>
            <person name="Muramatsu M."/>
            <person name="Hayashizaki Y."/>
        </authorList>
    </citation>
    <scope>NUCLEOTIDE SEQUENCE</scope>
    <source>
        <strain evidence="2">NOD</strain>
        <tissue evidence="2">Activated spleen</tissue>
    </source>
</reference>
<name>Q9R0R2_MOUSE</name>
<evidence type="ECO:0000313" key="3">
    <source>
        <dbReference type="MGI" id="MGI:3513977"/>
    </source>
</evidence>
<reference evidence="1" key="2">
    <citation type="submission" date="1999-02" db="EMBL/GenBank/DDBJ databases">
        <title>Mouse-brain.</title>
        <authorList>
            <person name="Nishida A."/>
        </authorList>
    </citation>
    <scope>NUCLEOTIDE SEQUENCE</scope>
</reference>
<accession>Q9R0R2</accession>
<dbReference type="EMBL" id="AK157407">
    <property type="protein sequence ID" value="BAE34081.1"/>
    <property type="molecule type" value="mRNA"/>
</dbReference>
<proteinExistence type="evidence at transcript level"/>
<organism evidence="1">
    <name type="scientific">Mus musculus</name>
    <name type="common">Mouse</name>
    <dbReference type="NCBI Taxonomy" id="10090"/>
    <lineage>
        <taxon>Eukaryota</taxon>
        <taxon>Metazoa</taxon>
        <taxon>Chordata</taxon>
        <taxon>Craniata</taxon>
        <taxon>Vertebrata</taxon>
        <taxon>Euteleostomi</taxon>
        <taxon>Mammalia</taxon>
        <taxon>Eutheria</taxon>
        <taxon>Euarchontoglires</taxon>
        <taxon>Glires</taxon>
        <taxon>Rodentia</taxon>
        <taxon>Myomorpha</taxon>
        <taxon>Muroidea</taxon>
        <taxon>Muridae</taxon>
        <taxon>Murinae</taxon>
        <taxon>Mus</taxon>
        <taxon>Mus</taxon>
    </lineage>
</organism>
<dbReference type="MGI" id="MGI:3513977">
    <property type="gene designation" value="Apcdd1"/>
</dbReference>